<sequence length="180" mass="19387">MRSGGSGFGIGSIVAAICMATLVSVPQASAAKETWDHAANIKDAAKRLAELHRREGSQGVLKFLDACYRTQTLASNYSAGLESCMAQDYMHSQVLAQIYARIPQADRVRMGTPAPEDIARGMGQRFVATFKQYNISVKEAESFKKMVDKNGMPIFLKAIFPPGKPGEADSAADPGKASDR</sequence>
<keyword evidence="4" id="KW-1185">Reference proteome</keyword>
<reference evidence="4" key="1">
    <citation type="submission" date="2016-10" db="EMBL/GenBank/DDBJ databases">
        <authorList>
            <person name="Varghese N."/>
            <person name="Submissions S."/>
        </authorList>
    </citation>
    <scope>NUCLEOTIDE SEQUENCE [LARGE SCALE GENOMIC DNA]</scope>
    <source>
        <strain evidence="4">DSM 1565</strain>
    </source>
</reference>
<evidence type="ECO:0000256" key="2">
    <source>
        <dbReference type="SAM" id="SignalP"/>
    </source>
</evidence>
<evidence type="ECO:0000313" key="4">
    <source>
        <dbReference type="Proteomes" id="UP000199423"/>
    </source>
</evidence>
<evidence type="ECO:0000256" key="1">
    <source>
        <dbReference type="SAM" id="MobiDB-lite"/>
    </source>
</evidence>
<name>A0A1I7N3U8_9HYPH</name>
<feature type="signal peptide" evidence="2">
    <location>
        <begin position="1"/>
        <end position="30"/>
    </location>
</feature>
<accession>A0A1I7N3U8</accession>
<feature type="chain" id="PRO_5011454159" evidence="2">
    <location>
        <begin position="31"/>
        <end position="180"/>
    </location>
</feature>
<keyword evidence="2" id="KW-0732">Signal</keyword>
<organism evidence="3 4">
    <name type="scientific">Hyphomicrobium facile</name>
    <dbReference type="NCBI Taxonomy" id="51670"/>
    <lineage>
        <taxon>Bacteria</taxon>
        <taxon>Pseudomonadati</taxon>
        <taxon>Pseudomonadota</taxon>
        <taxon>Alphaproteobacteria</taxon>
        <taxon>Hyphomicrobiales</taxon>
        <taxon>Hyphomicrobiaceae</taxon>
        <taxon>Hyphomicrobium</taxon>
    </lineage>
</organism>
<proteinExistence type="predicted"/>
<feature type="region of interest" description="Disordered" evidence="1">
    <location>
        <begin position="161"/>
        <end position="180"/>
    </location>
</feature>
<dbReference type="AlphaFoldDB" id="A0A1I7N3U8"/>
<dbReference type="STRING" id="51670.SAMN04488557_1225"/>
<evidence type="ECO:0000313" key="3">
    <source>
        <dbReference type="EMBL" id="SFV29331.1"/>
    </source>
</evidence>
<dbReference type="EMBL" id="FPCH01000001">
    <property type="protein sequence ID" value="SFV29331.1"/>
    <property type="molecule type" value="Genomic_DNA"/>
</dbReference>
<dbReference type="Proteomes" id="UP000199423">
    <property type="component" value="Unassembled WGS sequence"/>
</dbReference>
<protein>
    <submittedName>
        <fullName evidence="3">Uncharacterized protein</fullName>
    </submittedName>
</protein>
<gene>
    <name evidence="3" type="ORF">SAMN04488557_1225</name>
</gene>